<keyword evidence="2" id="KW-1185">Reference proteome</keyword>
<dbReference type="PANTHER" id="PTHR33568:SF3">
    <property type="entry name" value="DNA-DIRECTED DNA POLYMERASE"/>
    <property type="match status" value="1"/>
</dbReference>
<dbReference type="PANTHER" id="PTHR33568">
    <property type="entry name" value="DNA POLYMERASE"/>
    <property type="match status" value="1"/>
</dbReference>
<proteinExistence type="predicted"/>
<dbReference type="InterPro" id="IPR043502">
    <property type="entry name" value="DNA/RNA_pol_sf"/>
</dbReference>
<organism evidence="1 2">
    <name type="scientific">Porites evermanni</name>
    <dbReference type="NCBI Taxonomy" id="104178"/>
    <lineage>
        <taxon>Eukaryota</taxon>
        <taxon>Metazoa</taxon>
        <taxon>Cnidaria</taxon>
        <taxon>Anthozoa</taxon>
        <taxon>Hexacorallia</taxon>
        <taxon>Scleractinia</taxon>
        <taxon>Fungiina</taxon>
        <taxon>Poritidae</taxon>
        <taxon>Porites</taxon>
    </lineage>
</organism>
<evidence type="ECO:0000313" key="2">
    <source>
        <dbReference type="Proteomes" id="UP001159427"/>
    </source>
</evidence>
<comment type="caution">
    <text evidence="1">The sequence shown here is derived from an EMBL/GenBank/DDBJ whole genome shotgun (WGS) entry which is preliminary data.</text>
</comment>
<gene>
    <name evidence="1" type="ORF">PEVE_00044741</name>
</gene>
<dbReference type="SUPFAM" id="SSF56672">
    <property type="entry name" value="DNA/RNA polymerases"/>
    <property type="match status" value="1"/>
</dbReference>
<accession>A0ABN8LRY0</accession>
<dbReference type="Proteomes" id="UP001159427">
    <property type="component" value="Unassembled WGS sequence"/>
</dbReference>
<reference evidence="1 2" key="1">
    <citation type="submission" date="2022-05" db="EMBL/GenBank/DDBJ databases">
        <authorList>
            <consortium name="Genoscope - CEA"/>
            <person name="William W."/>
        </authorList>
    </citation>
    <scope>NUCLEOTIDE SEQUENCE [LARGE SCALE GENOMIC DNA]</scope>
</reference>
<protein>
    <submittedName>
        <fullName evidence="1">Uncharacterized protein</fullName>
    </submittedName>
</protein>
<feature type="non-terminal residue" evidence="1">
    <location>
        <position position="1"/>
    </location>
</feature>
<sequence length="291" mass="33105">QLAKPWYDRFRLYPHSDAERTFTGTWWSEELKLALDQDRRADYLRDYLQREGVALNAERIEKNPGRRALCKLMANSLCASSESKPIRQVTTCQTADQIFKLSEDYTMIIHGLLPVGDEMLDVYHSLVTSVGELCCRRNIFVATCTTAESGIHLSSTEKDSSRCEIACCAWMDSVMYTVSPGLKRLPRGKYLGQLKDELDGGPIIDYIGLGSNDYVYVTRSGKHCHKARGFSQNYRNNDVINFDTKKALLHDQLSDPSPKARTLVVWLFMTPTKSCGTSRPRLSILYRKPRS</sequence>
<name>A0ABN8LRY0_9CNID</name>
<dbReference type="EMBL" id="CALNXI010000096">
    <property type="protein sequence ID" value="CAH3018787.1"/>
    <property type="molecule type" value="Genomic_DNA"/>
</dbReference>
<evidence type="ECO:0000313" key="1">
    <source>
        <dbReference type="EMBL" id="CAH3018787.1"/>
    </source>
</evidence>